<accession>A0A0L8G6Z5</accession>
<dbReference type="EMBL" id="KQ423560">
    <property type="protein sequence ID" value="KOF72633.1"/>
    <property type="molecule type" value="Genomic_DNA"/>
</dbReference>
<protein>
    <submittedName>
        <fullName evidence="1">Uncharacterized protein</fullName>
    </submittedName>
</protein>
<name>A0A0L8G6Z5_OCTBM</name>
<organism evidence="1">
    <name type="scientific">Octopus bimaculoides</name>
    <name type="common">California two-spotted octopus</name>
    <dbReference type="NCBI Taxonomy" id="37653"/>
    <lineage>
        <taxon>Eukaryota</taxon>
        <taxon>Metazoa</taxon>
        <taxon>Spiralia</taxon>
        <taxon>Lophotrochozoa</taxon>
        <taxon>Mollusca</taxon>
        <taxon>Cephalopoda</taxon>
        <taxon>Coleoidea</taxon>
        <taxon>Octopodiformes</taxon>
        <taxon>Octopoda</taxon>
        <taxon>Incirrata</taxon>
        <taxon>Octopodidae</taxon>
        <taxon>Octopus</taxon>
    </lineage>
</organism>
<reference evidence="1" key="1">
    <citation type="submission" date="2015-07" db="EMBL/GenBank/DDBJ databases">
        <title>MeaNS - Measles Nucleotide Surveillance Program.</title>
        <authorList>
            <person name="Tran T."/>
            <person name="Druce J."/>
        </authorList>
    </citation>
    <scope>NUCLEOTIDE SEQUENCE</scope>
    <source>
        <strain evidence="1">UCB-OBI-ISO-001</strain>
        <tissue evidence="1">Gonad</tissue>
    </source>
</reference>
<proteinExistence type="predicted"/>
<sequence length="120" mass="13880">MNSRENCSPWLIAEFAQMQDAKYPLMSKKKNNEGRNVLQQRLGCGFSTSHRVSRVKVNRKNTVWPVPKTTAIIGKMIPVRARNMVNITIPDCSSKTQETINVKLDNIKIKYWLSRNILKY</sequence>
<evidence type="ECO:0000313" key="1">
    <source>
        <dbReference type="EMBL" id="KOF72633.1"/>
    </source>
</evidence>
<gene>
    <name evidence="1" type="ORF">OCBIM_22039172mg</name>
</gene>
<dbReference type="AlphaFoldDB" id="A0A0L8G6Z5"/>